<dbReference type="InterPro" id="IPR003386">
    <property type="entry name" value="LACT/PDAT_acylTrfase"/>
</dbReference>
<dbReference type="InterPro" id="IPR011050">
    <property type="entry name" value="Pectin_lyase_fold/virulence"/>
</dbReference>
<dbReference type="GO" id="GO:0006629">
    <property type="term" value="P:lipid metabolic process"/>
    <property type="evidence" value="ECO:0007669"/>
    <property type="project" value="InterPro"/>
</dbReference>
<dbReference type="GO" id="GO:0008374">
    <property type="term" value="F:O-acyltransferase activity"/>
    <property type="evidence" value="ECO:0007669"/>
    <property type="project" value="InterPro"/>
</dbReference>
<feature type="chain" id="PRO_5002532864" evidence="1">
    <location>
        <begin position="28"/>
        <end position="1014"/>
    </location>
</feature>
<organism evidence="2 3">
    <name type="scientific">Candidatus Nomurabacteria bacterium GW2011_GWA1_37_20</name>
    <dbReference type="NCBI Taxonomy" id="1618729"/>
    <lineage>
        <taxon>Bacteria</taxon>
        <taxon>Candidatus Nomuraibacteriota</taxon>
    </lineage>
</organism>
<reference evidence="2 3" key="1">
    <citation type="journal article" date="2015" name="Nature">
        <title>rRNA introns, odd ribosomes, and small enigmatic genomes across a large radiation of phyla.</title>
        <authorList>
            <person name="Brown C.T."/>
            <person name="Hug L.A."/>
            <person name="Thomas B.C."/>
            <person name="Sharon I."/>
            <person name="Castelle C.J."/>
            <person name="Singh A."/>
            <person name="Wilkins M.J."/>
            <person name="Williams K.H."/>
            <person name="Banfield J.F."/>
        </authorList>
    </citation>
    <scope>NUCLEOTIDE SEQUENCE [LARGE SCALE GENOMIC DNA]</scope>
</reference>
<comment type="caution">
    <text evidence="2">The sequence shown here is derived from an EMBL/GenBank/DDBJ whole genome shotgun (WGS) entry which is preliminary data.</text>
</comment>
<dbReference type="PATRIC" id="fig|1618729.3.peg.240"/>
<dbReference type="EMBL" id="LBTA01000018">
    <property type="protein sequence ID" value="KKQ32534.1"/>
    <property type="molecule type" value="Genomic_DNA"/>
</dbReference>
<evidence type="ECO:0000256" key="1">
    <source>
        <dbReference type="SAM" id="SignalP"/>
    </source>
</evidence>
<accession>A0A0G0J7D2</accession>
<gene>
    <name evidence="2" type="ORF">US45_C0018G0013</name>
</gene>
<dbReference type="Gene3D" id="3.40.50.1820">
    <property type="entry name" value="alpha/beta hydrolase"/>
    <property type="match status" value="1"/>
</dbReference>
<evidence type="ECO:0000313" key="2">
    <source>
        <dbReference type="EMBL" id="KKQ32534.1"/>
    </source>
</evidence>
<dbReference type="Proteomes" id="UP000034701">
    <property type="component" value="Unassembled WGS sequence"/>
</dbReference>
<dbReference type="SUPFAM" id="SSF51126">
    <property type="entry name" value="Pectin lyase-like"/>
    <property type="match status" value="1"/>
</dbReference>
<protein>
    <submittedName>
        <fullName evidence="2">YD repeat-containing protein</fullName>
    </submittedName>
</protein>
<dbReference type="SUPFAM" id="SSF53474">
    <property type="entry name" value="alpha/beta-Hydrolases"/>
    <property type="match status" value="1"/>
</dbReference>
<evidence type="ECO:0000313" key="3">
    <source>
        <dbReference type="Proteomes" id="UP000034701"/>
    </source>
</evidence>
<dbReference type="InterPro" id="IPR029058">
    <property type="entry name" value="AB_hydrolase_fold"/>
</dbReference>
<feature type="signal peptide" evidence="1">
    <location>
        <begin position="1"/>
        <end position="27"/>
    </location>
</feature>
<name>A0A0G0J7D2_9BACT</name>
<proteinExistence type="predicted"/>
<sequence>MFKNKVSCLLFFFSIFIVFSFAPKTFAFTTVTDDIVEDTTWTKNQGPYIVADFIAVMPGATLTIEPGVVVKFDYNNGLYILGSIEVNGTSLEKISFSSLYDSIGADLYNDCLEYIPDIIPEEGIDQCANTNQDEIDFPWLFEAGEITVFDTLDSSFHNVLFSHLADNGLSFFNASAILDNVQILDSSVGIQTHNSNLGIFNSIFRNIYNTDALELYQNSDAKILNIKVESSDYGGLALYGSKADIADSTFAGNGETGIETYSRVGEIYQSELNASTVVESSITGNAYASSVYSSNMVNAVNNYWGDSSGPFEINLNPGGLGGEIQSNSNIIFTPWLTSDPLVECCSSVLFLPGIEASRLYKQKTILDLPVEDQLWEPNGNSDVEDLYLNTDGTSKNFNIYTRDIIQESNTPIPTGLAGQNIYKSFVNMLSDLIDDFKITDYKLFAYDWRQSVEDIVNNDTKYQDENVSLVDTLQSLVDSSKSGKVTIVAHSNGGLLAKALLQKLQDDKNAGKNNLIDKVDVLILVAVPEIGTAKAVPAILHGYDLSILGGWLMDETHTRELGRNMLSAFGLLPSKEYINRVSASPVTFVDYALPSNITTKLVQAFGSAIDSYTEYKNFLFGEEGRTDPIPNQTKLPIILSQDLFSQAENLHDNIDAWIPPASMRVIEVAGWGLDTVASFEYYPRLDDSCPVCASFVLDERPRFTSDGDKTVVVPSAHYMSVDGKAEKYWVDLPEHNHELGKLRRNRNHGDILEIAQLNNLISSVIKKEAPTYDLVLMNTKPIDTSNRLRLSIHSPVTLDAYDTEGNHTGKICPPTSDFCYVEENILNSSYLEFGEGKYINLPEDQMSKVKLQGIDVGTFTYESEKVLPDGTSTISSFVDIPVTTQTQAEITLNSNTQILELKLDVTGDGITDFTLTPSATFDPITYLKIMKVTIDSLDLNKGQIRAFDNRVDNIIKLIQKGRIDKAKLKAEKFKIALKKKLSKPDPKHPKPKKLSKTDAQLLLDMLNKLLDNIS</sequence>
<keyword evidence="1" id="KW-0732">Signal</keyword>
<dbReference type="AlphaFoldDB" id="A0A0G0J7D2"/>
<dbReference type="PANTHER" id="PTHR11440">
    <property type="entry name" value="LECITHIN-CHOLESTEROL ACYLTRANSFERASE-RELATED"/>
    <property type="match status" value="1"/>
</dbReference>
<dbReference type="Pfam" id="PF02450">
    <property type="entry name" value="LCAT"/>
    <property type="match status" value="1"/>
</dbReference>